<dbReference type="Proteomes" id="UP000249577">
    <property type="component" value="Unassembled WGS sequence"/>
</dbReference>
<dbReference type="EMBL" id="QFPN01000008">
    <property type="protein sequence ID" value="PZQ12936.1"/>
    <property type="molecule type" value="Genomic_DNA"/>
</dbReference>
<name>A0A2W5K6Y7_ANCNO</name>
<proteinExistence type="predicted"/>
<sequence>MRILAAAVSLSLIPACASAQSAPAPRSGQGTCSKLVVAGQDATASCAGKVSTMTLPDGTLFVIFNAGRTMIGFSGRRADVASGAPWPVGFVNIGVPDREPNAIPATGACRFGGPTPGAGRTSCSAQTGQGRFEAEFAAAGRPAPR</sequence>
<dbReference type="AlphaFoldDB" id="A0A2W5K6Y7"/>
<reference evidence="2 3" key="1">
    <citation type="submission" date="2017-08" db="EMBL/GenBank/DDBJ databases">
        <title>Infants hospitalized years apart are colonized by the same room-sourced microbial strains.</title>
        <authorList>
            <person name="Brooks B."/>
            <person name="Olm M.R."/>
            <person name="Firek B.A."/>
            <person name="Baker R."/>
            <person name="Thomas B.C."/>
            <person name="Morowitz M.J."/>
            <person name="Banfield J.F."/>
        </authorList>
    </citation>
    <scope>NUCLEOTIDE SEQUENCE [LARGE SCALE GENOMIC DNA]</scope>
    <source>
        <strain evidence="2">S2_005_003_R2_43</strain>
    </source>
</reference>
<comment type="caution">
    <text evidence="2">The sequence shown here is derived from an EMBL/GenBank/DDBJ whole genome shotgun (WGS) entry which is preliminary data.</text>
</comment>
<keyword evidence="1" id="KW-0732">Signal</keyword>
<evidence type="ECO:0000313" key="3">
    <source>
        <dbReference type="Proteomes" id="UP000249577"/>
    </source>
</evidence>
<protein>
    <submittedName>
        <fullName evidence="2">Uncharacterized protein</fullName>
    </submittedName>
</protein>
<accession>A0A2W5K6Y7</accession>
<organism evidence="2 3">
    <name type="scientific">Ancylobacter novellus</name>
    <name type="common">Thiobacillus novellus</name>
    <dbReference type="NCBI Taxonomy" id="921"/>
    <lineage>
        <taxon>Bacteria</taxon>
        <taxon>Pseudomonadati</taxon>
        <taxon>Pseudomonadota</taxon>
        <taxon>Alphaproteobacteria</taxon>
        <taxon>Hyphomicrobiales</taxon>
        <taxon>Xanthobacteraceae</taxon>
        <taxon>Ancylobacter</taxon>
    </lineage>
</organism>
<gene>
    <name evidence="2" type="ORF">DI565_14760</name>
</gene>
<feature type="signal peptide" evidence="1">
    <location>
        <begin position="1"/>
        <end position="19"/>
    </location>
</feature>
<evidence type="ECO:0000313" key="2">
    <source>
        <dbReference type="EMBL" id="PZQ12936.1"/>
    </source>
</evidence>
<evidence type="ECO:0000256" key="1">
    <source>
        <dbReference type="SAM" id="SignalP"/>
    </source>
</evidence>
<feature type="chain" id="PRO_5016130040" evidence="1">
    <location>
        <begin position="20"/>
        <end position="145"/>
    </location>
</feature>